<reference evidence="2 3" key="1">
    <citation type="submission" date="2024-02" db="EMBL/GenBank/DDBJ databases">
        <title>First draft genome assembly of two strains of Seiridium cardinale.</title>
        <authorList>
            <person name="Emiliani G."/>
            <person name="Scali E."/>
        </authorList>
    </citation>
    <scope>NUCLEOTIDE SEQUENCE [LARGE SCALE GENOMIC DNA]</scope>
    <source>
        <strain evidence="2 3">BM-138-000479</strain>
    </source>
</reference>
<organism evidence="2 3">
    <name type="scientific">Seiridium cardinale</name>
    <dbReference type="NCBI Taxonomy" id="138064"/>
    <lineage>
        <taxon>Eukaryota</taxon>
        <taxon>Fungi</taxon>
        <taxon>Dikarya</taxon>
        <taxon>Ascomycota</taxon>
        <taxon>Pezizomycotina</taxon>
        <taxon>Sordariomycetes</taxon>
        <taxon>Xylariomycetidae</taxon>
        <taxon>Amphisphaeriales</taxon>
        <taxon>Sporocadaceae</taxon>
        <taxon>Seiridium</taxon>
    </lineage>
</organism>
<feature type="compositionally biased region" description="Low complexity" evidence="1">
    <location>
        <begin position="1"/>
        <end position="13"/>
    </location>
</feature>
<name>A0ABR2XSI5_9PEZI</name>
<accession>A0ABR2XSI5</accession>
<keyword evidence="3" id="KW-1185">Reference proteome</keyword>
<dbReference type="EMBL" id="JARVKM010000025">
    <property type="protein sequence ID" value="KAK9776758.1"/>
    <property type="molecule type" value="Genomic_DNA"/>
</dbReference>
<feature type="compositionally biased region" description="Basic residues" evidence="1">
    <location>
        <begin position="149"/>
        <end position="158"/>
    </location>
</feature>
<sequence>MVSQSQDQQQASSQEERDRPMHDGGGPSGYDDDDGNDSIIATVGSQQSALISQASSRAASPRITHRTRAQVRRVQIHQREHDQPVLSADEILRSEDSMFRGLTPPPWPSDLTPHKKRPRTVEEIIKDDSPRDPDKLHDELEQMVESTQRKKMKLPSHPRRSEAGPSNGATTEKRS</sequence>
<feature type="region of interest" description="Disordered" evidence="1">
    <location>
        <begin position="1"/>
        <end position="175"/>
    </location>
</feature>
<evidence type="ECO:0000256" key="1">
    <source>
        <dbReference type="SAM" id="MobiDB-lite"/>
    </source>
</evidence>
<feature type="compositionally biased region" description="Basic residues" evidence="1">
    <location>
        <begin position="63"/>
        <end position="76"/>
    </location>
</feature>
<evidence type="ECO:0000313" key="2">
    <source>
        <dbReference type="EMBL" id="KAK9776758.1"/>
    </source>
</evidence>
<feature type="compositionally biased region" description="Basic and acidic residues" evidence="1">
    <location>
        <begin position="119"/>
        <end position="140"/>
    </location>
</feature>
<dbReference type="Proteomes" id="UP001465668">
    <property type="component" value="Unassembled WGS sequence"/>
</dbReference>
<comment type="caution">
    <text evidence="2">The sequence shown here is derived from an EMBL/GenBank/DDBJ whole genome shotgun (WGS) entry which is preliminary data.</text>
</comment>
<protein>
    <submittedName>
        <fullName evidence="2">Uncharacterized protein</fullName>
    </submittedName>
</protein>
<proteinExistence type="predicted"/>
<gene>
    <name evidence="2" type="ORF">SCAR479_06496</name>
</gene>
<evidence type="ECO:0000313" key="3">
    <source>
        <dbReference type="Proteomes" id="UP001465668"/>
    </source>
</evidence>
<feature type="compositionally biased region" description="Low complexity" evidence="1">
    <location>
        <begin position="45"/>
        <end position="60"/>
    </location>
</feature>